<evidence type="ECO:0000313" key="1">
    <source>
        <dbReference type="EMBL" id="CAB5226345.1"/>
    </source>
</evidence>
<gene>
    <name evidence="1" type="ORF">UFOVP760_122</name>
</gene>
<dbReference type="GO" id="GO:0005975">
    <property type="term" value="P:carbohydrate metabolic process"/>
    <property type="evidence" value="ECO:0007669"/>
    <property type="project" value="InterPro"/>
</dbReference>
<dbReference type="Pfam" id="PF01374">
    <property type="entry name" value="Glyco_hydro_46"/>
    <property type="match status" value="1"/>
</dbReference>
<reference evidence="1" key="1">
    <citation type="submission" date="2020-05" db="EMBL/GenBank/DDBJ databases">
        <authorList>
            <person name="Chiriac C."/>
            <person name="Salcher M."/>
            <person name="Ghai R."/>
            <person name="Kavagutti S V."/>
        </authorList>
    </citation>
    <scope>NUCLEOTIDE SEQUENCE</scope>
</reference>
<keyword evidence="1" id="KW-0378">Hydrolase</keyword>
<accession>A0A6J7XBS0</accession>
<sequence length="221" mass="25770">MDTKQTIIKILNCFETGKPETNYSSIYCWNDGPNNTKQVTLGRGYTEQGTLWDVFEKYKSLGGSNADKLISFKKYKGDQTLPKNKEFLSLIINTAKSDEKFKIAQDEIYEKVYWVRGNNWFKSKGFILPLSLLVIQDSYLQSGSMLKFLINKFSEKVPSEGGNEKKWIQQYCLVRKNWLANHSRKILNNTVYRPEFCLKQIENNNWKLDKFPIYANGIKIT</sequence>
<dbReference type="InterPro" id="IPR023346">
    <property type="entry name" value="Lysozyme-like_dom_sf"/>
</dbReference>
<protein>
    <submittedName>
        <fullName evidence="1">Glycoside hydrolase, family 46</fullName>
    </submittedName>
</protein>
<dbReference type="SUPFAM" id="SSF53955">
    <property type="entry name" value="Lysozyme-like"/>
    <property type="match status" value="1"/>
</dbReference>
<organism evidence="1">
    <name type="scientific">uncultured Caudovirales phage</name>
    <dbReference type="NCBI Taxonomy" id="2100421"/>
    <lineage>
        <taxon>Viruses</taxon>
        <taxon>Duplodnaviria</taxon>
        <taxon>Heunggongvirae</taxon>
        <taxon>Uroviricota</taxon>
        <taxon>Caudoviricetes</taxon>
        <taxon>Peduoviridae</taxon>
        <taxon>Maltschvirus</taxon>
        <taxon>Maltschvirus maltsch</taxon>
    </lineage>
</organism>
<dbReference type="EMBL" id="LR798360">
    <property type="protein sequence ID" value="CAB5226345.1"/>
    <property type="molecule type" value="Genomic_DNA"/>
</dbReference>
<dbReference type="GO" id="GO:0005576">
    <property type="term" value="C:extracellular region"/>
    <property type="evidence" value="ECO:0007669"/>
    <property type="project" value="InterPro"/>
</dbReference>
<dbReference type="Gene3D" id="1.20.141.10">
    <property type="entry name" value="Chitosanase, subunit A, domain 1"/>
    <property type="match status" value="1"/>
</dbReference>
<dbReference type="GO" id="GO:0016977">
    <property type="term" value="F:chitosanase activity"/>
    <property type="evidence" value="ECO:0007669"/>
    <property type="project" value="InterPro"/>
</dbReference>
<proteinExistence type="predicted"/>
<name>A0A6J7XBS0_9CAUD</name>
<dbReference type="InterPro" id="IPR000400">
    <property type="entry name" value="Glyco_hydro_46"/>
</dbReference>